<dbReference type="EMBL" id="JABFUD020000014">
    <property type="protein sequence ID" value="KAI5069996.1"/>
    <property type="molecule type" value="Genomic_DNA"/>
</dbReference>
<feature type="region of interest" description="Disordered" evidence="1">
    <location>
        <begin position="199"/>
        <end position="223"/>
    </location>
</feature>
<evidence type="ECO:0000313" key="3">
    <source>
        <dbReference type="Proteomes" id="UP000886520"/>
    </source>
</evidence>
<feature type="compositionally biased region" description="Low complexity" evidence="1">
    <location>
        <begin position="206"/>
        <end position="221"/>
    </location>
</feature>
<keyword evidence="3" id="KW-1185">Reference proteome</keyword>
<name>A0A9D4ULE4_ADICA</name>
<gene>
    <name evidence="2" type="ORF">GOP47_0014339</name>
</gene>
<dbReference type="OrthoDB" id="10454211at2759"/>
<dbReference type="Proteomes" id="UP000886520">
    <property type="component" value="Chromosome 14"/>
</dbReference>
<proteinExistence type="predicted"/>
<feature type="compositionally biased region" description="Basic and acidic residues" evidence="1">
    <location>
        <begin position="393"/>
        <end position="415"/>
    </location>
</feature>
<sequence>MGCGVSKDCIADPSLTKSKKRLIHACREHLQHAIISVDKQPAAAPTAIVVPHNEYTHLRDTPTLEEQGDADVVTIDEHDDDDDIDINVNDTDIDNDIHFPVHEEEEDHMNADEVITINPDDSEYLENKPPASQPLTLPHHNYAYTARGGNNAHTSRNPQKTVHKPPLRELSIASNGKLDIKKDHLGIFTIHTSSTPRSNSYYGGISPSRPSVKARSSSSSPLHADKVKLLSPMRAAWNPHDAQSPNFIKSFADHQLCKEVESTDSDELKVVGHSYNPLPASKTSVVEFDGDKKTEEVFKSHTDITIDGFIEDLQDAFDSNQLTSRLVAYGNLAGSPKSYMKELLEHFDKSTESLHMPTTPRADTWQSKLLETIDRDIDSILLEEQSGVTANLGKDRNTSTGNHHIDHTRYDSIEL</sequence>
<accession>A0A9D4ULE4</accession>
<dbReference type="AlphaFoldDB" id="A0A9D4ULE4"/>
<comment type="caution">
    <text evidence="2">The sequence shown here is derived from an EMBL/GenBank/DDBJ whole genome shotgun (WGS) entry which is preliminary data.</text>
</comment>
<feature type="region of interest" description="Disordered" evidence="1">
    <location>
        <begin position="391"/>
        <end position="415"/>
    </location>
</feature>
<organism evidence="2 3">
    <name type="scientific">Adiantum capillus-veneris</name>
    <name type="common">Maidenhair fern</name>
    <dbReference type="NCBI Taxonomy" id="13818"/>
    <lineage>
        <taxon>Eukaryota</taxon>
        <taxon>Viridiplantae</taxon>
        <taxon>Streptophyta</taxon>
        <taxon>Embryophyta</taxon>
        <taxon>Tracheophyta</taxon>
        <taxon>Polypodiopsida</taxon>
        <taxon>Polypodiidae</taxon>
        <taxon>Polypodiales</taxon>
        <taxon>Pteridineae</taxon>
        <taxon>Pteridaceae</taxon>
        <taxon>Vittarioideae</taxon>
        <taxon>Adiantum</taxon>
    </lineage>
</organism>
<protein>
    <submittedName>
        <fullName evidence="2">Uncharacterized protein</fullName>
    </submittedName>
</protein>
<evidence type="ECO:0000313" key="2">
    <source>
        <dbReference type="EMBL" id="KAI5069996.1"/>
    </source>
</evidence>
<evidence type="ECO:0000256" key="1">
    <source>
        <dbReference type="SAM" id="MobiDB-lite"/>
    </source>
</evidence>
<reference evidence="2" key="1">
    <citation type="submission" date="2021-01" db="EMBL/GenBank/DDBJ databases">
        <title>Adiantum capillus-veneris genome.</title>
        <authorList>
            <person name="Fang Y."/>
            <person name="Liao Q."/>
        </authorList>
    </citation>
    <scope>NUCLEOTIDE SEQUENCE</scope>
    <source>
        <strain evidence="2">H3</strain>
        <tissue evidence="2">Leaf</tissue>
    </source>
</reference>